<keyword evidence="3 4" id="KW-0456">Lyase</keyword>
<evidence type="ECO:0000313" key="5">
    <source>
        <dbReference type="Proteomes" id="UP000051952"/>
    </source>
</evidence>
<dbReference type="InterPro" id="IPR015424">
    <property type="entry name" value="PyrdxlP-dep_Trfase"/>
</dbReference>
<accession>A0A0S4J6U0</accession>
<dbReference type="GO" id="GO:0030149">
    <property type="term" value="P:sphingolipid catabolic process"/>
    <property type="evidence" value="ECO:0007669"/>
    <property type="project" value="TreeGrafter"/>
</dbReference>
<dbReference type="OrthoDB" id="10254570at2759"/>
<dbReference type="GO" id="GO:0016020">
    <property type="term" value="C:membrane"/>
    <property type="evidence" value="ECO:0007669"/>
    <property type="project" value="GOC"/>
</dbReference>
<reference evidence="5" key="1">
    <citation type="submission" date="2015-09" db="EMBL/GenBank/DDBJ databases">
        <authorList>
            <consortium name="Pathogen Informatics"/>
        </authorList>
    </citation>
    <scope>NUCLEOTIDE SEQUENCE [LARGE SCALE GENOMIC DNA]</scope>
    <source>
        <strain evidence="5">Lake Konstanz</strain>
    </source>
</reference>
<comment type="cofactor">
    <cofactor evidence="1">
        <name>pyridoxal 5'-phosphate</name>
        <dbReference type="ChEBI" id="CHEBI:597326"/>
    </cofactor>
</comment>
<keyword evidence="5" id="KW-1185">Reference proteome</keyword>
<sequence length="154" mass="17093">MFRTKELRRFHTFAFPDYPGGLYVTSGVSGSRPGYVTACAWAALLLNGQNGFVDGCRQVVSTTRYIAERLVKIPGLVLLCPTAETTVIPFTSQVFDIYQLMKNCGKRGFLLNPLQFPCGVHLGVTMEHAKPGVADQFLAVVREEAELLQLRSFF</sequence>
<protein>
    <submittedName>
        <fullName evidence="4">Sphingosine phosphate lyase-like, putative</fullName>
    </submittedName>
</protein>
<dbReference type="Gene3D" id="3.90.1150.10">
    <property type="entry name" value="Aspartate Aminotransferase, domain 1"/>
    <property type="match status" value="1"/>
</dbReference>
<dbReference type="EMBL" id="CYKH01001150">
    <property type="protein sequence ID" value="CUG85209.1"/>
    <property type="molecule type" value="Genomic_DNA"/>
</dbReference>
<dbReference type="InterPro" id="IPR050477">
    <property type="entry name" value="GrpII_AminoAcid_Decarb"/>
</dbReference>
<evidence type="ECO:0000256" key="1">
    <source>
        <dbReference type="ARBA" id="ARBA00001933"/>
    </source>
</evidence>
<dbReference type="PANTHER" id="PTHR42735:SF6">
    <property type="entry name" value="SPHINGOSINE-1-PHOSPHATE LYASE 1"/>
    <property type="match status" value="1"/>
</dbReference>
<dbReference type="AlphaFoldDB" id="A0A0S4J6U0"/>
<dbReference type="PANTHER" id="PTHR42735">
    <property type="match status" value="1"/>
</dbReference>
<dbReference type="VEuPathDB" id="TriTrypDB:BSAL_89405"/>
<dbReference type="InterPro" id="IPR015422">
    <property type="entry name" value="PyrdxlP-dep_Trfase_small"/>
</dbReference>
<gene>
    <name evidence="4" type="ORF">BSAL_89405</name>
</gene>
<dbReference type="GO" id="GO:0005783">
    <property type="term" value="C:endoplasmic reticulum"/>
    <property type="evidence" value="ECO:0007669"/>
    <property type="project" value="TreeGrafter"/>
</dbReference>
<dbReference type="Proteomes" id="UP000051952">
    <property type="component" value="Unassembled WGS sequence"/>
</dbReference>
<evidence type="ECO:0000256" key="3">
    <source>
        <dbReference type="ARBA" id="ARBA00023239"/>
    </source>
</evidence>
<keyword evidence="2" id="KW-0663">Pyridoxal phosphate</keyword>
<evidence type="ECO:0000256" key="2">
    <source>
        <dbReference type="ARBA" id="ARBA00022898"/>
    </source>
</evidence>
<dbReference type="SUPFAM" id="SSF53383">
    <property type="entry name" value="PLP-dependent transferases"/>
    <property type="match status" value="1"/>
</dbReference>
<evidence type="ECO:0000313" key="4">
    <source>
        <dbReference type="EMBL" id="CUG85209.1"/>
    </source>
</evidence>
<organism evidence="4 5">
    <name type="scientific">Bodo saltans</name>
    <name type="common">Flagellated protozoan</name>
    <dbReference type="NCBI Taxonomy" id="75058"/>
    <lineage>
        <taxon>Eukaryota</taxon>
        <taxon>Discoba</taxon>
        <taxon>Euglenozoa</taxon>
        <taxon>Kinetoplastea</taxon>
        <taxon>Metakinetoplastina</taxon>
        <taxon>Eubodonida</taxon>
        <taxon>Bodonidae</taxon>
        <taxon>Bodo</taxon>
    </lineage>
</organism>
<proteinExistence type="predicted"/>
<name>A0A0S4J6U0_BODSA</name>
<dbReference type="GO" id="GO:0008117">
    <property type="term" value="F:sphinganine-1-phosphate aldolase activity"/>
    <property type="evidence" value="ECO:0007669"/>
    <property type="project" value="TreeGrafter"/>
</dbReference>